<proteinExistence type="predicted"/>
<dbReference type="InterPro" id="IPR000040">
    <property type="entry name" value="AML1_Runt"/>
</dbReference>
<keyword evidence="4" id="KW-0539">Nucleus</keyword>
<organism evidence="7 8">
    <name type="scientific">Rhipicephalus sanguineus</name>
    <name type="common">Brown dog tick</name>
    <name type="synonym">Ixodes sanguineus</name>
    <dbReference type="NCBI Taxonomy" id="34632"/>
    <lineage>
        <taxon>Eukaryota</taxon>
        <taxon>Metazoa</taxon>
        <taxon>Ecdysozoa</taxon>
        <taxon>Arthropoda</taxon>
        <taxon>Chelicerata</taxon>
        <taxon>Arachnida</taxon>
        <taxon>Acari</taxon>
        <taxon>Parasitiformes</taxon>
        <taxon>Ixodida</taxon>
        <taxon>Ixodoidea</taxon>
        <taxon>Ixodidae</taxon>
        <taxon>Rhipicephalinae</taxon>
        <taxon>Rhipicephalus</taxon>
        <taxon>Rhipicephalus</taxon>
    </lineage>
</organism>
<evidence type="ECO:0000313" key="7">
    <source>
        <dbReference type="EMBL" id="KAH7948311.1"/>
    </source>
</evidence>
<dbReference type="SUPFAM" id="SSF49417">
    <property type="entry name" value="p53-like transcription factors"/>
    <property type="match status" value="1"/>
</dbReference>
<dbReference type="AlphaFoldDB" id="A0A9D4PQD3"/>
<evidence type="ECO:0000256" key="4">
    <source>
        <dbReference type="ARBA" id="ARBA00023242"/>
    </source>
</evidence>
<evidence type="ECO:0000259" key="6">
    <source>
        <dbReference type="PROSITE" id="PS51062"/>
    </source>
</evidence>
<reference evidence="7" key="2">
    <citation type="submission" date="2021-09" db="EMBL/GenBank/DDBJ databases">
        <authorList>
            <person name="Jia N."/>
            <person name="Wang J."/>
            <person name="Shi W."/>
            <person name="Du L."/>
            <person name="Sun Y."/>
            <person name="Zhan W."/>
            <person name="Jiang J."/>
            <person name="Wang Q."/>
            <person name="Zhang B."/>
            <person name="Ji P."/>
            <person name="Sakyi L.B."/>
            <person name="Cui X."/>
            <person name="Yuan T."/>
            <person name="Jiang B."/>
            <person name="Yang W."/>
            <person name="Lam T.T.-Y."/>
            <person name="Chang Q."/>
            <person name="Ding S."/>
            <person name="Wang X."/>
            <person name="Zhu J."/>
            <person name="Ruan X."/>
            <person name="Zhao L."/>
            <person name="Wei J."/>
            <person name="Que T."/>
            <person name="Du C."/>
            <person name="Cheng J."/>
            <person name="Dai P."/>
            <person name="Han X."/>
            <person name="Huang E."/>
            <person name="Gao Y."/>
            <person name="Liu J."/>
            <person name="Shao H."/>
            <person name="Ye R."/>
            <person name="Li L."/>
            <person name="Wei W."/>
            <person name="Wang X."/>
            <person name="Wang C."/>
            <person name="Huo Q."/>
            <person name="Li W."/>
            <person name="Guo W."/>
            <person name="Chen H."/>
            <person name="Chen S."/>
            <person name="Zhou L."/>
            <person name="Zhou L."/>
            <person name="Ni X."/>
            <person name="Tian J."/>
            <person name="Zhou Y."/>
            <person name="Sheng Y."/>
            <person name="Liu T."/>
            <person name="Pan Y."/>
            <person name="Xia L."/>
            <person name="Li J."/>
            <person name="Zhao F."/>
            <person name="Cao W."/>
        </authorList>
    </citation>
    <scope>NUCLEOTIDE SEQUENCE</scope>
    <source>
        <strain evidence="7">Rsan-2018</strain>
        <tissue evidence="7">Larvae</tissue>
    </source>
</reference>
<gene>
    <name evidence="7" type="ORF">HPB52_020372</name>
</gene>
<feature type="region of interest" description="Disordered" evidence="5">
    <location>
        <begin position="356"/>
        <end position="396"/>
    </location>
</feature>
<dbReference type="Gene3D" id="2.60.40.720">
    <property type="match status" value="1"/>
</dbReference>
<dbReference type="FunFam" id="2.60.40.720:FF:000001">
    <property type="entry name" value="Runt-related transcription factor"/>
    <property type="match status" value="1"/>
</dbReference>
<evidence type="ECO:0000256" key="3">
    <source>
        <dbReference type="ARBA" id="ARBA00023163"/>
    </source>
</evidence>
<reference evidence="7" key="1">
    <citation type="journal article" date="2020" name="Cell">
        <title>Large-Scale Comparative Analyses of Tick Genomes Elucidate Their Genetic Diversity and Vector Capacities.</title>
        <authorList>
            <consortium name="Tick Genome and Microbiome Consortium (TIGMIC)"/>
            <person name="Jia N."/>
            <person name="Wang J."/>
            <person name="Shi W."/>
            <person name="Du L."/>
            <person name="Sun Y."/>
            <person name="Zhan W."/>
            <person name="Jiang J.F."/>
            <person name="Wang Q."/>
            <person name="Zhang B."/>
            <person name="Ji P."/>
            <person name="Bell-Sakyi L."/>
            <person name="Cui X.M."/>
            <person name="Yuan T.T."/>
            <person name="Jiang B.G."/>
            <person name="Yang W.F."/>
            <person name="Lam T.T."/>
            <person name="Chang Q.C."/>
            <person name="Ding S.J."/>
            <person name="Wang X.J."/>
            <person name="Zhu J.G."/>
            <person name="Ruan X.D."/>
            <person name="Zhao L."/>
            <person name="Wei J.T."/>
            <person name="Ye R.Z."/>
            <person name="Que T.C."/>
            <person name="Du C.H."/>
            <person name="Zhou Y.H."/>
            <person name="Cheng J.X."/>
            <person name="Dai P.F."/>
            <person name="Guo W.B."/>
            <person name="Han X.H."/>
            <person name="Huang E.J."/>
            <person name="Li L.F."/>
            <person name="Wei W."/>
            <person name="Gao Y.C."/>
            <person name="Liu J.Z."/>
            <person name="Shao H.Z."/>
            <person name="Wang X."/>
            <person name="Wang C.C."/>
            <person name="Yang T.C."/>
            <person name="Huo Q.B."/>
            <person name="Li W."/>
            <person name="Chen H.Y."/>
            <person name="Chen S.E."/>
            <person name="Zhou L.G."/>
            <person name="Ni X.B."/>
            <person name="Tian J.H."/>
            <person name="Sheng Y."/>
            <person name="Liu T."/>
            <person name="Pan Y.S."/>
            <person name="Xia L.Y."/>
            <person name="Li J."/>
            <person name="Zhao F."/>
            <person name="Cao W.C."/>
        </authorList>
    </citation>
    <scope>NUCLEOTIDE SEQUENCE</scope>
    <source>
        <strain evidence="7">Rsan-2018</strain>
    </source>
</reference>
<dbReference type="InterPro" id="IPR012346">
    <property type="entry name" value="p53/RUNT-type_TF_DNA-bd_sf"/>
</dbReference>
<dbReference type="GO" id="GO:0000981">
    <property type="term" value="F:DNA-binding transcription factor activity, RNA polymerase II-specific"/>
    <property type="evidence" value="ECO:0007669"/>
    <property type="project" value="TreeGrafter"/>
</dbReference>
<dbReference type="EMBL" id="JABSTV010001252">
    <property type="protein sequence ID" value="KAH7948311.1"/>
    <property type="molecule type" value="Genomic_DNA"/>
</dbReference>
<name>A0A9D4PQD3_RHISA</name>
<dbReference type="PANTHER" id="PTHR11950">
    <property type="entry name" value="RUNT RELATED"/>
    <property type="match status" value="1"/>
</dbReference>
<evidence type="ECO:0000256" key="1">
    <source>
        <dbReference type="ARBA" id="ARBA00004123"/>
    </source>
</evidence>
<dbReference type="GO" id="GO:0001709">
    <property type="term" value="P:cell fate determination"/>
    <property type="evidence" value="ECO:0007669"/>
    <property type="project" value="UniProtKB-ARBA"/>
</dbReference>
<feature type="domain" description="Runt" evidence="6">
    <location>
        <begin position="24"/>
        <end position="153"/>
    </location>
</feature>
<feature type="compositionally biased region" description="Low complexity" evidence="5">
    <location>
        <begin position="386"/>
        <end position="395"/>
    </location>
</feature>
<comment type="subcellular location">
    <subcellularLocation>
        <location evidence="1">Nucleus</location>
    </subcellularLocation>
</comment>
<keyword evidence="2" id="KW-0805">Transcription regulation</keyword>
<dbReference type="Proteomes" id="UP000821837">
    <property type="component" value="Chromosome 6"/>
</dbReference>
<dbReference type="VEuPathDB" id="VectorBase:RSAN_046518"/>
<evidence type="ECO:0000256" key="5">
    <source>
        <dbReference type="SAM" id="MobiDB-lite"/>
    </source>
</evidence>
<evidence type="ECO:0000256" key="2">
    <source>
        <dbReference type="ARBA" id="ARBA00023015"/>
    </source>
</evidence>
<dbReference type="PROSITE" id="PS51062">
    <property type="entry name" value="RUNT"/>
    <property type="match status" value="1"/>
</dbReference>
<dbReference type="GO" id="GO:0000978">
    <property type="term" value="F:RNA polymerase II cis-regulatory region sequence-specific DNA binding"/>
    <property type="evidence" value="ECO:0007669"/>
    <property type="project" value="TreeGrafter"/>
</dbReference>
<evidence type="ECO:0000313" key="8">
    <source>
        <dbReference type="Proteomes" id="UP000821837"/>
    </source>
</evidence>
<dbReference type="GO" id="GO:0005634">
    <property type="term" value="C:nucleus"/>
    <property type="evidence" value="ECO:0007669"/>
    <property type="project" value="UniProtKB-SubCell"/>
</dbReference>
<accession>A0A9D4PQD3</accession>
<dbReference type="Pfam" id="PF00853">
    <property type="entry name" value="Runt"/>
    <property type="match status" value="1"/>
</dbReference>
<dbReference type="InterPro" id="IPR013524">
    <property type="entry name" value="Runt_dom"/>
</dbReference>
<dbReference type="PANTHER" id="PTHR11950:SF31">
    <property type="entry name" value="SEGMENTATION PROTEIN RUNT"/>
    <property type="match status" value="1"/>
</dbReference>
<dbReference type="GO" id="GO:0005524">
    <property type="term" value="F:ATP binding"/>
    <property type="evidence" value="ECO:0007669"/>
    <property type="project" value="InterPro"/>
</dbReference>
<dbReference type="InterPro" id="IPR008967">
    <property type="entry name" value="p53-like_TF_DNA-bd_sf"/>
</dbReference>
<keyword evidence="3" id="KW-0804">Transcription</keyword>
<comment type="caution">
    <text evidence="7">The sequence shown here is derived from an EMBL/GenBank/DDBJ whole genome shotgun (WGS) entry which is preliminary data.</text>
</comment>
<keyword evidence="8" id="KW-1185">Reference proteome</keyword>
<protein>
    <recommendedName>
        <fullName evidence="6">Runt domain-containing protein</fullName>
    </recommendedName>
</protein>
<sequence length="559" mass="59039">MTTTSSSAASTTTDLASMLPGERALTQVLAEHPGELMRTGSPNVVCSVLPSHWRSNKTLPMSFRVLALSSDVCDGTLVTLRAGNDENYCGELRNASAVMKNQVAKFNDLRFVGRSGRGKSFTLTITLSTNPPQVATYAKAIKVTVDGPREPRRQQQQFRAFASAFGQRPPFLDPLREWDHLRRKTAEQWALDIPRGYPAPVRTTIAQLAQAALQQLSAADAHWGAAYPHYNPYLAPATGTGGFSTAPVPVSYSLDASAAVATSLAANVSSLAAVAASDNAAGLSLHNTLLDSSHSPASLVSCPVDSIGSHAGTAAVPSTLLGTASTPSSDSPLSSTRSLTLDVNALSAGNVALQNQHSDSLLTPPRVTKSPSSLLLGNGNGGGGSSSSSPSSSSLDFLPNPTNYGGFLPTHSYYGSNGTSTGTSTTTTQPHTTTGVYLSPPVMPPSLLYPQLYGSMSHPSFQFLGNDLKCVMDAAGFGTTTSTMQQSQQQRLDNTLIHADTTSIRTHQQQQLSLAQHQQQQQQQHTTDDIVVPQTPSLAGSVLDSLRTQGDHHSVWRPY</sequence>
<dbReference type="PRINTS" id="PR00967">
    <property type="entry name" value="ONCOGENEAML1"/>
</dbReference>